<dbReference type="PANTHER" id="PTHR30572:SF4">
    <property type="entry name" value="ABC TRANSPORTER PERMEASE YTRF"/>
    <property type="match status" value="1"/>
</dbReference>
<dbReference type="EMBL" id="CP038436">
    <property type="protein sequence ID" value="QBX55610.1"/>
    <property type="molecule type" value="Genomic_DNA"/>
</dbReference>
<dbReference type="InterPro" id="IPR025857">
    <property type="entry name" value="MacB_PCD"/>
</dbReference>
<feature type="transmembrane region" description="Helical" evidence="7">
    <location>
        <begin position="328"/>
        <end position="351"/>
    </location>
</feature>
<keyword evidence="2" id="KW-1003">Cell membrane</keyword>
<dbReference type="InterPro" id="IPR050250">
    <property type="entry name" value="Macrolide_Exporter_MacB"/>
</dbReference>
<evidence type="ECO:0000256" key="6">
    <source>
        <dbReference type="ARBA" id="ARBA00038076"/>
    </source>
</evidence>
<feature type="transmembrane region" description="Helical" evidence="7">
    <location>
        <begin position="283"/>
        <end position="308"/>
    </location>
</feature>
<evidence type="ECO:0000313" key="10">
    <source>
        <dbReference type="EMBL" id="QBX55610.1"/>
    </source>
</evidence>
<feature type="domain" description="MacB-like periplasmic core" evidence="9">
    <location>
        <begin position="40"/>
        <end position="243"/>
    </location>
</feature>
<dbReference type="RefSeq" id="WP_135267601.1">
    <property type="nucleotide sequence ID" value="NZ_CP038436.1"/>
</dbReference>
<dbReference type="OrthoDB" id="9780560at2"/>
<name>A0A4P7IFL4_9ACTN</name>
<dbReference type="InterPro" id="IPR003838">
    <property type="entry name" value="ABC3_permease_C"/>
</dbReference>
<keyword evidence="11" id="KW-1185">Reference proteome</keyword>
<reference evidence="10 11" key="1">
    <citation type="submission" date="2019-03" db="EMBL/GenBank/DDBJ databases">
        <title>Three New Species of Nocardioides, Nocardioides euryhalodurans sp. nov., Nocardioides seonyuensis sp. nov. and Nocardioides eburneoflavus sp. nov. Iolated from Soil.</title>
        <authorList>
            <person name="Roh S.G."/>
            <person name="Lee C."/>
            <person name="Kim M.-K."/>
            <person name="Kim S.B."/>
        </authorList>
    </citation>
    <scope>NUCLEOTIDE SEQUENCE [LARGE SCALE GENOMIC DNA]</scope>
    <source>
        <strain evidence="10 11">MMS17-SY207-3</strain>
    </source>
</reference>
<dbReference type="GO" id="GO:0005886">
    <property type="term" value="C:plasma membrane"/>
    <property type="evidence" value="ECO:0007669"/>
    <property type="project" value="UniProtKB-SubCell"/>
</dbReference>
<gene>
    <name evidence="10" type="ORF">EXE58_09195</name>
</gene>
<organism evidence="10 11">
    <name type="scientific">Nocardioides seonyuensis</name>
    <dbReference type="NCBI Taxonomy" id="2518371"/>
    <lineage>
        <taxon>Bacteria</taxon>
        <taxon>Bacillati</taxon>
        <taxon>Actinomycetota</taxon>
        <taxon>Actinomycetes</taxon>
        <taxon>Propionibacteriales</taxon>
        <taxon>Nocardioidaceae</taxon>
        <taxon>Nocardioides</taxon>
    </lineage>
</organism>
<keyword evidence="3 7" id="KW-0812">Transmembrane</keyword>
<dbReference type="KEGG" id="nsn:EXE58_09195"/>
<dbReference type="AlphaFoldDB" id="A0A4P7IFL4"/>
<evidence type="ECO:0000256" key="7">
    <source>
        <dbReference type="SAM" id="Phobius"/>
    </source>
</evidence>
<evidence type="ECO:0000259" key="8">
    <source>
        <dbReference type="Pfam" id="PF02687"/>
    </source>
</evidence>
<proteinExistence type="inferred from homology"/>
<dbReference type="Pfam" id="PF02687">
    <property type="entry name" value="FtsX"/>
    <property type="match status" value="1"/>
</dbReference>
<evidence type="ECO:0000259" key="9">
    <source>
        <dbReference type="Pfam" id="PF12704"/>
    </source>
</evidence>
<evidence type="ECO:0000256" key="4">
    <source>
        <dbReference type="ARBA" id="ARBA00022989"/>
    </source>
</evidence>
<evidence type="ECO:0000256" key="3">
    <source>
        <dbReference type="ARBA" id="ARBA00022692"/>
    </source>
</evidence>
<sequence length="406" mass="41115">MKQWFEPGVGVARHLFRAGRLLGGDAASSLLGRPWHAISMMSGILLGVASALAALTIADTQQAQIDLRFDLQRSAHAVVQAEAPVVEGFPSAQVALVDRLEPVRSVGEFSTWDPSARVTRSAGDVAVAAPLLVADPGGIAASGTRVVAGAAPEVLALAPSSRLAWVGAGLAGELGLSPDGSGVGDAHVVVGGVSLSVAGIVENSAGFDYAEQGVLISRHVAVDSFGAGAANVRLVAHVRPGSARAVAEYATGAVDPMGELALRDVTPADGERLVSSVGGDLRLVGAALGAFVGLVGMIAIANTLMMSVHHRLRELGLRSAMGWGRSRIALLVLTESAVAGLVAGVLGSALGVASAAAWCGVHGWTLVMWPALPWVMTFLGVVASLAGAIVPAMRAASITPLEAMRS</sequence>
<evidence type="ECO:0000256" key="1">
    <source>
        <dbReference type="ARBA" id="ARBA00004651"/>
    </source>
</evidence>
<keyword evidence="4 7" id="KW-1133">Transmembrane helix</keyword>
<dbReference type="Proteomes" id="UP000294853">
    <property type="component" value="Chromosome"/>
</dbReference>
<comment type="similarity">
    <text evidence="6">Belongs to the ABC-4 integral membrane protein family.</text>
</comment>
<evidence type="ECO:0000256" key="5">
    <source>
        <dbReference type="ARBA" id="ARBA00023136"/>
    </source>
</evidence>
<keyword evidence="5 7" id="KW-0472">Membrane</keyword>
<feature type="transmembrane region" description="Helical" evidence="7">
    <location>
        <begin position="371"/>
        <end position="396"/>
    </location>
</feature>
<comment type="subcellular location">
    <subcellularLocation>
        <location evidence="1">Cell membrane</location>
        <topology evidence="1">Multi-pass membrane protein</topology>
    </subcellularLocation>
</comment>
<protein>
    <submittedName>
        <fullName evidence="10">ABC transporter permease</fullName>
    </submittedName>
</protein>
<feature type="domain" description="ABC3 transporter permease C-terminal" evidence="8">
    <location>
        <begin position="288"/>
        <end position="400"/>
    </location>
</feature>
<accession>A0A4P7IFL4</accession>
<dbReference type="PANTHER" id="PTHR30572">
    <property type="entry name" value="MEMBRANE COMPONENT OF TRANSPORTER-RELATED"/>
    <property type="match status" value="1"/>
</dbReference>
<dbReference type="Pfam" id="PF12704">
    <property type="entry name" value="MacB_PCD"/>
    <property type="match status" value="1"/>
</dbReference>
<dbReference type="GO" id="GO:0022857">
    <property type="term" value="F:transmembrane transporter activity"/>
    <property type="evidence" value="ECO:0007669"/>
    <property type="project" value="TreeGrafter"/>
</dbReference>
<evidence type="ECO:0000313" key="11">
    <source>
        <dbReference type="Proteomes" id="UP000294853"/>
    </source>
</evidence>
<evidence type="ECO:0000256" key="2">
    <source>
        <dbReference type="ARBA" id="ARBA00022475"/>
    </source>
</evidence>